<keyword evidence="1" id="KW-0812">Transmembrane</keyword>
<name>A0A0A8Y8L3_ARUDO</name>
<keyword evidence="1" id="KW-0472">Membrane</keyword>
<reference evidence="2" key="2">
    <citation type="journal article" date="2015" name="Data Brief">
        <title>Shoot transcriptome of the giant reed, Arundo donax.</title>
        <authorList>
            <person name="Barrero R.A."/>
            <person name="Guerrero F.D."/>
            <person name="Moolhuijzen P."/>
            <person name="Goolsby J.A."/>
            <person name="Tidwell J."/>
            <person name="Bellgard S.E."/>
            <person name="Bellgard M.I."/>
        </authorList>
    </citation>
    <scope>NUCLEOTIDE SEQUENCE</scope>
    <source>
        <tissue evidence="2">Shoot tissue taken approximately 20 cm above the soil surface</tissue>
    </source>
</reference>
<keyword evidence="1" id="KW-1133">Transmembrane helix</keyword>
<dbReference type="EMBL" id="GBRH01275324">
    <property type="protein sequence ID" value="JAD22571.1"/>
    <property type="molecule type" value="Transcribed_RNA"/>
</dbReference>
<reference evidence="2" key="1">
    <citation type="submission" date="2014-09" db="EMBL/GenBank/DDBJ databases">
        <authorList>
            <person name="Magalhaes I.L.F."/>
            <person name="Oliveira U."/>
            <person name="Santos F.R."/>
            <person name="Vidigal T.H.D.A."/>
            <person name="Brescovit A.D."/>
            <person name="Santos A.J."/>
        </authorList>
    </citation>
    <scope>NUCLEOTIDE SEQUENCE</scope>
    <source>
        <tissue evidence="2">Shoot tissue taken approximately 20 cm above the soil surface</tissue>
    </source>
</reference>
<protein>
    <submittedName>
        <fullName evidence="2">Uncharacterized protein</fullName>
    </submittedName>
</protein>
<feature type="transmembrane region" description="Helical" evidence="1">
    <location>
        <begin position="27"/>
        <end position="48"/>
    </location>
</feature>
<accession>A0A0A8Y8L3</accession>
<sequence length="53" mass="6162">MFWLGSIIKLACTKKLRSYFYISKVVILYHGAYLLLLVHGMGILLKLLDFSNR</sequence>
<dbReference type="AlphaFoldDB" id="A0A0A8Y8L3"/>
<evidence type="ECO:0000313" key="2">
    <source>
        <dbReference type="EMBL" id="JAD22571.1"/>
    </source>
</evidence>
<proteinExistence type="predicted"/>
<evidence type="ECO:0000256" key="1">
    <source>
        <dbReference type="SAM" id="Phobius"/>
    </source>
</evidence>
<organism evidence="2">
    <name type="scientific">Arundo donax</name>
    <name type="common">Giant reed</name>
    <name type="synonym">Donax arundinaceus</name>
    <dbReference type="NCBI Taxonomy" id="35708"/>
    <lineage>
        <taxon>Eukaryota</taxon>
        <taxon>Viridiplantae</taxon>
        <taxon>Streptophyta</taxon>
        <taxon>Embryophyta</taxon>
        <taxon>Tracheophyta</taxon>
        <taxon>Spermatophyta</taxon>
        <taxon>Magnoliopsida</taxon>
        <taxon>Liliopsida</taxon>
        <taxon>Poales</taxon>
        <taxon>Poaceae</taxon>
        <taxon>PACMAD clade</taxon>
        <taxon>Arundinoideae</taxon>
        <taxon>Arundineae</taxon>
        <taxon>Arundo</taxon>
    </lineage>
</organism>